<evidence type="ECO:0000313" key="3">
    <source>
        <dbReference type="Proteomes" id="UP001310290"/>
    </source>
</evidence>
<gene>
    <name evidence="2" type="ORF">QBA35_17325</name>
</gene>
<accession>A0ABU8AN46</accession>
<dbReference type="Gene3D" id="1.25.40.10">
    <property type="entry name" value="Tetratricopeptide repeat domain"/>
    <property type="match status" value="4"/>
</dbReference>
<dbReference type="RefSeq" id="WP_334659019.1">
    <property type="nucleotide sequence ID" value="NZ_JARULZ010000001.1"/>
</dbReference>
<protein>
    <submittedName>
        <fullName evidence="2">Tetratricopeptide repeat protein</fullName>
    </submittedName>
</protein>
<keyword evidence="3" id="KW-1185">Reference proteome</keyword>
<organism evidence="2 3">
    <name type="scientific">Streptomyces bottropensis</name>
    <dbReference type="NCBI Taxonomy" id="42235"/>
    <lineage>
        <taxon>Bacteria</taxon>
        <taxon>Bacillati</taxon>
        <taxon>Actinomycetota</taxon>
        <taxon>Actinomycetes</taxon>
        <taxon>Kitasatosporales</taxon>
        <taxon>Streptomycetaceae</taxon>
        <taxon>Streptomyces</taxon>
    </lineage>
</organism>
<reference evidence="2" key="1">
    <citation type="submission" date="2023-04" db="EMBL/GenBank/DDBJ databases">
        <title>Genomic diversity of scab-causing Streptomyces spp. in the province of Quebec, Canada.</title>
        <authorList>
            <person name="Biessy A."/>
            <person name="Cadieux M."/>
            <person name="Ciotola M."/>
            <person name="Filion M."/>
        </authorList>
    </citation>
    <scope>NUCLEOTIDE SEQUENCE</scope>
    <source>
        <strain evidence="2">B21-115</strain>
    </source>
</reference>
<dbReference type="PANTHER" id="PTHR19959">
    <property type="entry name" value="KINESIN LIGHT CHAIN"/>
    <property type="match status" value="1"/>
</dbReference>
<dbReference type="SUPFAM" id="SSF48452">
    <property type="entry name" value="TPR-like"/>
    <property type="match status" value="3"/>
</dbReference>
<dbReference type="InterPro" id="IPR011990">
    <property type="entry name" value="TPR-like_helical_dom_sf"/>
</dbReference>
<proteinExistence type="predicted"/>
<dbReference type="InterPro" id="IPR027417">
    <property type="entry name" value="P-loop_NTPase"/>
</dbReference>
<evidence type="ECO:0000313" key="2">
    <source>
        <dbReference type="EMBL" id="MEH0635072.1"/>
    </source>
</evidence>
<dbReference type="Pfam" id="PF13374">
    <property type="entry name" value="TPR_10"/>
    <property type="match status" value="12"/>
</dbReference>
<evidence type="ECO:0000259" key="1">
    <source>
        <dbReference type="Pfam" id="PF13191"/>
    </source>
</evidence>
<dbReference type="Proteomes" id="UP001310290">
    <property type="component" value="Unassembled WGS sequence"/>
</dbReference>
<dbReference type="InterPro" id="IPR019734">
    <property type="entry name" value="TPR_rpt"/>
</dbReference>
<name>A0ABU8AN46_9ACTN</name>
<dbReference type="PANTHER" id="PTHR19959:SF119">
    <property type="entry name" value="FUNGAL LIPASE-LIKE DOMAIN-CONTAINING PROTEIN"/>
    <property type="match status" value="1"/>
</dbReference>
<dbReference type="SUPFAM" id="SSF52540">
    <property type="entry name" value="P-loop containing nucleoside triphosphate hydrolases"/>
    <property type="match status" value="1"/>
</dbReference>
<feature type="domain" description="Orc1-like AAA ATPase" evidence="1">
    <location>
        <begin position="280"/>
        <end position="435"/>
    </location>
</feature>
<dbReference type="InterPro" id="IPR041664">
    <property type="entry name" value="AAA_16"/>
</dbReference>
<dbReference type="Gene3D" id="3.40.50.300">
    <property type="entry name" value="P-loop containing nucleotide triphosphate hydrolases"/>
    <property type="match status" value="1"/>
</dbReference>
<sequence length="1671" mass="178259">MHALGGVGTVLVIRWRYQIVHGGRFVGVGAGDYTMQAHRKLAHAADDVLALRQVLGDFLSGEPLINPDESELRDFLKALKRSMPDGGPLVVVWSGHGFSSVGGLRLPVRDSGADADDGFAVSDVVGPCALSGANQVLFVFDTCFSGEAIPAGDLATQIMRQAQPSGQVWVGVMSSCLSVETARDGLFGKLLRKILAEGPDAPELRVRWSSHNEYVRGDDLCDAVLKEWGSGIQSPDFQSRGSAWWMVPNPLYRPEAPEQVVEHLLLAARGGASVDERSWFTGRTSQVNQVVGWVHGRRPGLHVVTGSAGTGKSAIVGRVVSLSNPDERRRLLDEGRVWSHVLPRERSVHAHVHARGLTADLAADLLAGQLVQRHVLKPQEMRRNASELVGQVQRAVEDGAQPPVVVVDGLDEARGEAFTIAEELLTRLAPHAVVIVSTRDMQRGDSRPSLVSTLAPEGADMDLDDPAIRQQGRADLADYVRLRLEAVDPRMDAAVVAAHLAGAAKAGAQQNFMLARLVTDQLTAAPLDTTAAGWQDKVSGSIEDAIDTDLANVAPAPDGQTVRVLPSTDLAGTVLRALTWGYGAGFPEDEWLCVANALMPDSTEVTREELSWVLDQLGRHIVQDGEAGVAVYRMAHQSLADHLRRPYGGSPEQPFNPQALAVARALLTRYRALLSGEVPAEAPAYLWRYVWRHVADAGPGGLDMLRSLSEENPALQPDVASAALSTAERFRYWGRRVDAVALGEEAVRLRRGLAGGNPAFVPDLAAALNNLGIRYSEVGRRVDAVAPAEEAVRLYSGLAEDNPAFVSDLAGALNNLGAFYREVGRRVDAVALGEEAVRLRRGLAGGNPAFVSDLAAALNNLGAFYSAVGRRVDAVAPVEEAVRLRRGLAGDNPAFVSDLAGALNNLGTRYSEVGRRVDAVAPAEEAVRLYRGLAGGNPAFVPDLAAALNNLGVRYSEVGRRVDAVAPAEEAVRLRRGLAGGNPAFVSDLAGALNNLGAFYREVGRRVDAVAPVEEAVRLYRGLAGGNPAFVSDLAAALNNLGIRYSEVGRRVDAVAPAEEAVRLHRGLAGGNPAFVSDLAAALNNLGIRYSEVGRRVDAVAPAEEAVRLYRGLAGGNPAFVSDLAAALNNLGIRYSEVGRRVDAVAPAEEAVRLRRGLAEDNPAFVPNLAGALNNLGASYSEVGRRVDAVAPVEEAVRLYRGLAGGSPAFVSELAGALNNLGAFYSAVGRRVDAVAPVEEAVRLYRGLAGDNPAFVSDLAGALNNLGAFYSAVGRRVDAVAPAEEAVRLYRGLAGDNPAFVPNLAAALNNLGVRYSEMGRNAEDAWAEVLSHVDLRTAAFLLLFRASRAQAGDTDVVAWLATVVEIAEDVSEFLGVLHAEGRRHRAAAGPEAFDEVWREHTGAEPPAWFSIDVDLVAVAQAWVETETFTAERDHLAAHPELLTPEADSAVEEVLLLIGQEAQRYRDIRRAAQNDSVESAYRPLLLTILAQEFAVADPPSQRRLLGERREDLLDDIVLDVLSRLVADSTPQNSPKFTQAQALLQLAQLGEHRPALDALEDPSRFPELLQEHARRPDPAPLHPTAVLALTAATSAQLAATAVFHLAVATTLSGDTDQAGQLLISAHELLPEAGAAWINDLADIAHHHRAALSLIPTLTRQPPADSPEEPDAPN</sequence>
<dbReference type="EMBL" id="JARULZ010000001">
    <property type="protein sequence ID" value="MEH0635072.1"/>
    <property type="molecule type" value="Genomic_DNA"/>
</dbReference>
<dbReference type="SMART" id="SM00028">
    <property type="entry name" value="TPR"/>
    <property type="match status" value="12"/>
</dbReference>
<dbReference type="Pfam" id="PF13191">
    <property type="entry name" value="AAA_16"/>
    <property type="match status" value="1"/>
</dbReference>
<comment type="caution">
    <text evidence="2">The sequence shown here is derived from an EMBL/GenBank/DDBJ whole genome shotgun (WGS) entry which is preliminary data.</text>
</comment>